<feature type="transmembrane region" description="Helical" evidence="8">
    <location>
        <begin position="345"/>
        <end position="361"/>
    </location>
</feature>
<gene>
    <name evidence="10" type="ORF">COU95_03030</name>
</gene>
<proteinExistence type="predicted"/>
<organism evidence="10 11">
    <name type="scientific">Candidatus Shapirobacteria bacterium CG10_big_fil_rev_8_21_14_0_10_40_9</name>
    <dbReference type="NCBI Taxonomy" id="1974888"/>
    <lineage>
        <taxon>Bacteria</taxon>
        <taxon>Candidatus Shapironibacteriota</taxon>
    </lineage>
</organism>
<keyword evidence="7 8" id="KW-0472">Membrane</keyword>
<evidence type="ECO:0000256" key="1">
    <source>
        <dbReference type="ARBA" id="ARBA00004651"/>
    </source>
</evidence>
<feature type="domain" description="Glycosyltransferase RgtA/B/C/D-like" evidence="9">
    <location>
        <begin position="81"/>
        <end position="232"/>
    </location>
</feature>
<dbReference type="GO" id="GO:0009103">
    <property type="term" value="P:lipopolysaccharide biosynthetic process"/>
    <property type="evidence" value="ECO:0007669"/>
    <property type="project" value="UniProtKB-ARBA"/>
</dbReference>
<keyword evidence="6 8" id="KW-1133">Transmembrane helix</keyword>
<keyword evidence="3" id="KW-0328">Glycosyltransferase</keyword>
<keyword evidence="2" id="KW-1003">Cell membrane</keyword>
<feature type="transmembrane region" description="Helical" evidence="8">
    <location>
        <begin position="12"/>
        <end position="31"/>
    </location>
</feature>
<feature type="transmembrane region" description="Helical" evidence="8">
    <location>
        <begin position="314"/>
        <end position="333"/>
    </location>
</feature>
<dbReference type="Pfam" id="PF13231">
    <property type="entry name" value="PMT_2"/>
    <property type="match status" value="1"/>
</dbReference>
<dbReference type="GO" id="GO:0016763">
    <property type="term" value="F:pentosyltransferase activity"/>
    <property type="evidence" value="ECO:0007669"/>
    <property type="project" value="TreeGrafter"/>
</dbReference>
<comment type="subcellular location">
    <subcellularLocation>
        <location evidence="1">Cell membrane</location>
        <topology evidence="1">Multi-pass membrane protein</topology>
    </subcellularLocation>
</comment>
<dbReference type="EMBL" id="PFEK01000060">
    <property type="protein sequence ID" value="PJE67325.1"/>
    <property type="molecule type" value="Genomic_DNA"/>
</dbReference>
<evidence type="ECO:0000256" key="7">
    <source>
        <dbReference type="ARBA" id="ARBA00023136"/>
    </source>
</evidence>
<evidence type="ECO:0000256" key="8">
    <source>
        <dbReference type="SAM" id="Phobius"/>
    </source>
</evidence>
<feature type="transmembrane region" description="Helical" evidence="8">
    <location>
        <begin position="181"/>
        <end position="207"/>
    </location>
</feature>
<dbReference type="InterPro" id="IPR038731">
    <property type="entry name" value="RgtA/B/C-like"/>
</dbReference>
<keyword evidence="5 8" id="KW-0812">Transmembrane</keyword>
<dbReference type="AlphaFoldDB" id="A0A2M8L324"/>
<dbReference type="PANTHER" id="PTHR33908:SF11">
    <property type="entry name" value="MEMBRANE PROTEIN"/>
    <property type="match status" value="1"/>
</dbReference>
<dbReference type="PANTHER" id="PTHR33908">
    <property type="entry name" value="MANNOSYLTRANSFERASE YKCB-RELATED"/>
    <property type="match status" value="1"/>
</dbReference>
<evidence type="ECO:0000256" key="5">
    <source>
        <dbReference type="ARBA" id="ARBA00022692"/>
    </source>
</evidence>
<keyword evidence="4" id="KW-0808">Transferase</keyword>
<accession>A0A2M8L324</accession>
<evidence type="ECO:0000313" key="11">
    <source>
        <dbReference type="Proteomes" id="UP000231474"/>
    </source>
</evidence>
<feature type="transmembrane region" description="Helical" evidence="8">
    <location>
        <begin position="101"/>
        <end position="119"/>
    </location>
</feature>
<feature type="transmembrane region" description="Helical" evidence="8">
    <location>
        <begin position="151"/>
        <end position="169"/>
    </location>
</feature>
<feature type="transmembrane region" description="Helical" evidence="8">
    <location>
        <begin position="367"/>
        <end position="389"/>
    </location>
</feature>
<evidence type="ECO:0000256" key="4">
    <source>
        <dbReference type="ARBA" id="ARBA00022679"/>
    </source>
</evidence>
<evidence type="ECO:0000259" key="9">
    <source>
        <dbReference type="Pfam" id="PF13231"/>
    </source>
</evidence>
<feature type="transmembrane region" description="Helical" evidence="8">
    <location>
        <begin position="401"/>
        <end position="419"/>
    </location>
</feature>
<feature type="transmembrane region" description="Helical" evidence="8">
    <location>
        <begin position="219"/>
        <end position="238"/>
    </location>
</feature>
<protein>
    <recommendedName>
        <fullName evidence="9">Glycosyltransferase RgtA/B/C/D-like domain-containing protein</fullName>
    </recommendedName>
</protein>
<comment type="caution">
    <text evidence="10">The sequence shown here is derived from an EMBL/GenBank/DDBJ whole genome shotgun (WGS) entry which is preliminary data.</text>
</comment>
<reference evidence="11" key="1">
    <citation type="submission" date="2017-09" db="EMBL/GenBank/DDBJ databases">
        <title>Depth-based differentiation of microbial function through sediment-hosted aquifers and enrichment of novel symbionts in the deep terrestrial subsurface.</title>
        <authorList>
            <person name="Probst A.J."/>
            <person name="Ladd B."/>
            <person name="Jarett J.K."/>
            <person name="Geller-Mcgrath D.E."/>
            <person name="Sieber C.M.K."/>
            <person name="Emerson J.B."/>
            <person name="Anantharaman K."/>
            <person name="Thomas B.C."/>
            <person name="Malmstrom R."/>
            <person name="Stieglmeier M."/>
            <person name="Klingl A."/>
            <person name="Woyke T."/>
            <person name="Ryan C.M."/>
            <person name="Banfield J.F."/>
        </authorList>
    </citation>
    <scope>NUCLEOTIDE SEQUENCE [LARGE SCALE GENOMIC DNA]</scope>
</reference>
<dbReference type="GO" id="GO:0005886">
    <property type="term" value="C:plasma membrane"/>
    <property type="evidence" value="ECO:0007669"/>
    <property type="project" value="UniProtKB-SubCell"/>
</dbReference>
<evidence type="ECO:0000256" key="3">
    <source>
        <dbReference type="ARBA" id="ARBA00022676"/>
    </source>
</evidence>
<dbReference type="InterPro" id="IPR050297">
    <property type="entry name" value="LipidA_mod_glycosyltrf_83"/>
</dbReference>
<evidence type="ECO:0000256" key="2">
    <source>
        <dbReference type="ARBA" id="ARBA00022475"/>
    </source>
</evidence>
<evidence type="ECO:0000313" key="10">
    <source>
        <dbReference type="EMBL" id="PJE67325.1"/>
    </source>
</evidence>
<sequence length="557" mass="64333">MKNNKQSLLLRNKILLFLILIIFLGIFLRFWKLTDYPVHLTIDEVAVGYNSYSILETLRDEHGAFLPLAFESTGDWKPGALFYLTVPSIALFGLNEFAVRLPVAILGCLTPLLAFLIVVRLTRNSWFGLLTAFSLAISPWHIQFSRISHDSILGLFFVLLGTWLFLVAIPKRGKLLPLSAISFVLSMYSCHAERIFTPLFVLGLLIIYRKEVFALKKHVFLALVLGVLLVLPLGLMMLGPGGRTRPLMTFISQDIEISKDLHKAGEKLSLAEKILDNNFLILGNFWLKRYLNYWDPTSLFFKGMKLTLPGAPDIGLFHLFELPLFLLGLGLIFFKREVLTRQTKLIITFWLILGPLAASLANNDQHASRSLTTVPIPQLLVAFGLLFLWQNLTNKSRLKKLIFLTIFCLTALVSLVYYSDLYFVHYPIQFSEYYDYGYKELSLYAWEHQKEYQEIVVDYNFGTKGPYITGVPHLYMLFYGKYDPRLYQNRPDRKLNNNFANFTFRPIYWPKDRQKKNTLFIGSPWSLPPKDLKEEQILKKVYFRNGVLGFWVVKSED</sequence>
<dbReference type="Proteomes" id="UP000231474">
    <property type="component" value="Unassembled WGS sequence"/>
</dbReference>
<evidence type="ECO:0000256" key="6">
    <source>
        <dbReference type="ARBA" id="ARBA00022989"/>
    </source>
</evidence>
<name>A0A2M8L324_9BACT</name>